<accession>A0A258D513</accession>
<evidence type="ECO:0000313" key="3">
    <source>
        <dbReference type="Proteomes" id="UP000215616"/>
    </source>
</evidence>
<reference evidence="2 3" key="1">
    <citation type="submission" date="2017-03" db="EMBL/GenBank/DDBJ databases">
        <title>Lifting the veil on microbial sulfur biogeochemistry in mining wastewaters.</title>
        <authorList>
            <person name="Kantor R.S."/>
            <person name="Colenbrander Nelson T."/>
            <person name="Marshall S."/>
            <person name="Bennett D."/>
            <person name="Apte S."/>
            <person name="Camacho D."/>
            <person name="Thomas B.C."/>
            <person name="Warren L.A."/>
            <person name="Banfield J.F."/>
        </authorList>
    </citation>
    <scope>NUCLEOTIDE SEQUENCE [LARGE SCALE GENOMIC DNA]</scope>
    <source>
        <strain evidence="2">32-67-7</strain>
    </source>
</reference>
<evidence type="ECO:0000313" key="2">
    <source>
        <dbReference type="EMBL" id="OYX02706.1"/>
    </source>
</evidence>
<dbReference type="AlphaFoldDB" id="A0A258D513"/>
<sequence>MLATAVTAFALAAMTPAAPPAAVATSPTEAARYALTHGCLAAARKGVKLAGLSNPFIVLADKGRGIYVMKGAGQILMSDSPPQVGCYMRVGQGDGEELRRMALGLLAAEAPTRPVQDSGPGSKPMRQELHCVKVGGRAMTALLSSANGPGGAPLQVSLLREQDICRVR</sequence>
<comment type="caution">
    <text evidence="2">The sequence shown here is derived from an EMBL/GenBank/DDBJ whole genome shotgun (WGS) entry which is preliminary data.</text>
</comment>
<name>A0A258D513_CAUVI</name>
<protein>
    <submittedName>
        <fullName evidence="2">Uncharacterized protein</fullName>
    </submittedName>
</protein>
<feature type="chain" id="PRO_5012220603" evidence="1">
    <location>
        <begin position="18"/>
        <end position="168"/>
    </location>
</feature>
<dbReference type="Proteomes" id="UP000215616">
    <property type="component" value="Unassembled WGS sequence"/>
</dbReference>
<dbReference type="EMBL" id="NCDQ01000175">
    <property type="protein sequence ID" value="OYX02706.1"/>
    <property type="molecule type" value="Genomic_DNA"/>
</dbReference>
<proteinExistence type="predicted"/>
<organism evidence="2 3">
    <name type="scientific">Caulobacter vibrioides</name>
    <name type="common">Caulobacter crescentus</name>
    <dbReference type="NCBI Taxonomy" id="155892"/>
    <lineage>
        <taxon>Bacteria</taxon>
        <taxon>Pseudomonadati</taxon>
        <taxon>Pseudomonadota</taxon>
        <taxon>Alphaproteobacteria</taxon>
        <taxon>Caulobacterales</taxon>
        <taxon>Caulobacteraceae</taxon>
        <taxon>Caulobacter</taxon>
    </lineage>
</organism>
<feature type="signal peptide" evidence="1">
    <location>
        <begin position="1"/>
        <end position="17"/>
    </location>
</feature>
<gene>
    <name evidence="2" type="ORF">B7Z12_11520</name>
</gene>
<keyword evidence="1" id="KW-0732">Signal</keyword>
<evidence type="ECO:0000256" key="1">
    <source>
        <dbReference type="SAM" id="SignalP"/>
    </source>
</evidence>